<evidence type="ECO:0000256" key="4">
    <source>
        <dbReference type="ARBA" id="ARBA00023300"/>
    </source>
</evidence>
<accession>A0ABW6IHY6</accession>
<keyword evidence="3 6" id="KW-0143">Chaperone</keyword>
<evidence type="ECO:0000256" key="3">
    <source>
        <dbReference type="ARBA" id="ARBA00023186"/>
    </source>
</evidence>
<evidence type="ECO:0000259" key="8">
    <source>
        <dbReference type="Pfam" id="PF18578"/>
    </source>
</evidence>
<comment type="caution">
    <text evidence="10">The sequence shown here is derived from an EMBL/GenBank/DDBJ whole genome shotgun (WGS) entry which is preliminary data.</text>
</comment>
<evidence type="ECO:0000313" key="10">
    <source>
        <dbReference type="EMBL" id="MFE4107272.1"/>
    </source>
</evidence>
<evidence type="ECO:0000313" key="11">
    <source>
        <dbReference type="Proteomes" id="UP001600165"/>
    </source>
</evidence>
<feature type="region of interest" description="N-terminal alpha-helix" evidence="6">
    <location>
        <begin position="17"/>
        <end position="198"/>
    </location>
</feature>
<proteinExistence type="inferred from homology"/>
<comment type="function">
    <text evidence="6">A major RuBisCO chaperone. Acts after GroEL-GroES chaperonin to fold and/or assemble the large subunit of RuBisCO (ccbL, rbcL). Cooperates with RbcX in RbcL folding, plays the major role in assembly of dimers into RbcL(8)-Raf1(8) intermediate complexes. RbcS replaces Raf1, leading to holoenzyme formation.</text>
</comment>
<keyword evidence="11" id="KW-1185">Reference proteome</keyword>
<dbReference type="Pfam" id="PF18578">
    <property type="entry name" value="Raf1_N"/>
    <property type="match status" value="1"/>
</dbReference>
<comment type="subunit">
    <text evidence="6">Homodimer. Forms an RbcL(8)-Raf1(8) complex. Forms complexes of many stoichiometries with RbcL with and without RbcS. RbcX and Raf1 can bind simultaneously to RbcL.</text>
</comment>
<protein>
    <recommendedName>
        <fullName evidence="5 6">RuBisCO accumulation factor 1</fullName>
    </recommendedName>
</protein>
<feature type="domain" description="Rubisco accumulation factor 1 alpha-helical" evidence="8">
    <location>
        <begin position="91"/>
        <end position="196"/>
    </location>
</feature>
<evidence type="ECO:0000259" key="9">
    <source>
        <dbReference type="Pfam" id="PF18579"/>
    </source>
</evidence>
<comment type="subcellular location">
    <subcellularLocation>
        <location evidence="6">Cytoplasm</location>
    </subcellularLocation>
</comment>
<evidence type="ECO:0000256" key="2">
    <source>
        <dbReference type="ARBA" id="ARBA00022531"/>
    </source>
</evidence>
<dbReference type="PANTHER" id="PTHR35299:SF6">
    <property type="entry name" value="RUBISCO ACCUMULATION FACTOR 1"/>
    <property type="match status" value="1"/>
</dbReference>
<feature type="domain" description="Rubisco accumulation factor 1 helix turn helix" evidence="9">
    <location>
        <begin position="20"/>
        <end position="78"/>
    </location>
</feature>
<evidence type="ECO:0000256" key="5">
    <source>
        <dbReference type="ARBA" id="ARBA00023859"/>
    </source>
</evidence>
<sequence>MTSTPSNHSDGHATTAASDQAALLQQLRRKQGTWVAWGQACQTLQKAGLSPQKIFEETGFEPIQQNQIIVAAQVYASMLAAGVSEQARSHFQQRGSDLLYELRILSQSDRAQAADLIVQHSLEIEQVREIAKALREYSYSEQPPTGFTKHAGDAVAYHYWRLARQQADLPKRSRLIAQGLRFAHSGSAREQIEKLLLDFTVVKAKPAPKLPIYRLETETELPRLIPVAGEWPLPTEAFKAVPVTLAEEPFGLVKFAEGPGAWVPVPGWQVILQAEDPVGILAQARQLPGLDPNATETVLLVIDRAQRDWRADSYFGVEAGDRLDLQWFDAQPSDRLLGRVILVIRPKRILDEDYTRELWQIDE</sequence>
<dbReference type="Pfam" id="PF18087">
    <property type="entry name" value="RuBisCo_chap_C"/>
    <property type="match status" value="1"/>
</dbReference>
<evidence type="ECO:0000259" key="7">
    <source>
        <dbReference type="Pfam" id="PF18087"/>
    </source>
</evidence>
<dbReference type="PANTHER" id="PTHR35299">
    <property type="entry name" value="RUBISCO ACCUMULATION FACTOR 1"/>
    <property type="match status" value="1"/>
</dbReference>
<dbReference type="HAMAP" id="MF_00856">
    <property type="entry name" value="Raf1"/>
    <property type="match status" value="1"/>
</dbReference>
<reference evidence="10 11" key="1">
    <citation type="submission" date="2024-10" db="EMBL/GenBank/DDBJ databases">
        <authorList>
            <person name="Ratan Roy A."/>
            <person name="Morales Sandoval P.H."/>
            <person name="De Los Santos Villalobos S."/>
            <person name="Chakraborty S."/>
            <person name="Mukherjee J."/>
        </authorList>
    </citation>
    <scope>NUCLEOTIDE SEQUENCE [LARGE SCALE GENOMIC DNA]</scope>
    <source>
        <strain evidence="10 11">S1</strain>
    </source>
</reference>
<dbReference type="Pfam" id="PF18579">
    <property type="entry name" value="Raf1_HTH"/>
    <property type="match status" value="1"/>
</dbReference>
<dbReference type="InterPro" id="IPR040781">
    <property type="entry name" value="Raf1_HTH"/>
</dbReference>
<evidence type="ECO:0000256" key="1">
    <source>
        <dbReference type="ARBA" id="ARBA00022490"/>
    </source>
</evidence>
<evidence type="ECO:0000256" key="6">
    <source>
        <dbReference type="HAMAP-Rule" id="MF_00856"/>
    </source>
</evidence>
<feature type="domain" description="Rubisco accumulation factor 1 C-terminal" evidence="7">
    <location>
        <begin position="210"/>
        <end position="348"/>
    </location>
</feature>
<comment type="similarity">
    <text evidence="6">Belongs to the RAF family.</text>
</comment>
<gene>
    <name evidence="6" type="primary">raf1</name>
    <name evidence="10" type="ORF">ACFVKH_13335</name>
</gene>
<dbReference type="InterPro" id="IPR040858">
    <property type="entry name" value="Raf1_C"/>
</dbReference>
<dbReference type="InterPro" id="IPR037494">
    <property type="entry name" value="RAF1"/>
</dbReference>
<dbReference type="InterPro" id="IPR041358">
    <property type="entry name" value="Raf1_N"/>
</dbReference>
<keyword evidence="2 6" id="KW-0602">Photosynthesis</keyword>
<comment type="domain">
    <text evidence="6">Has 3 domains, the N-terminal alpha-helical domain, an extended flexible linker and the C-terminal beta-sheet domain. The 2 C-terminal beta-sheet domains are swapped and pack against each other to form the dimer interface.</text>
</comment>
<comment type="caution">
    <text evidence="6">Lacks conserved residue(s) required for the propagation of feature annotation.</text>
</comment>
<name>A0ABW6IHY6_9CYAN</name>
<keyword evidence="4 6" id="KW-0120">Carbon dioxide fixation</keyword>
<dbReference type="RefSeq" id="WP_377965826.1">
    <property type="nucleotide sequence ID" value="NZ_JBHZOL010000085.1"/>
</dbReference>
<dbReference type="InterPro" id="IPR046382">
    <property type="entry name" value="Raf1_cyn"/>
</dbReference>
<organism evidence="10 11">
    <name type="scientific">Almyronema epifaneia S1</name>
    <dbReference type="NCBI Taxonomy" id="2991925"/>
    <lineage>
        <taxon>Bacteria</taxon>
        <taxon>Bacillati</taxon>
        <taxon>Cyanobacteriota</taxon>
        <taxon>Cyanophyceae</taxon>
        <taxon>Nodosilineales</taxon>
        <taxon>Nodosilineaceae</taxon>
        <taxon>Almyronema</taxon>
        <taxon>Almyronema epifaneia</taxon>
    </lineage>
</organism>
<keyword evidence="1 6" id="KW-0963">Cytoplasm</keyword>
<dbReference type="Proteomes" id="UP001600165">
    <property type="component" value="Unassembled WGS sequence"/>
</dbReference>
<dbReference type="EMBL" id="JBHZOL010000085">
    <property type="protein sequence ID" value="MFE4107272.1"/>
    <property type="molecule type" value="Genomic_DNA"/>
</dbReference>